<proteinExistence type="predicted"/>
<protein>
    <recommendedName>
        <fullName evidence="4">Lipoprotein</fullName>
    </recommendedName>
</protein>
<name>A0A5J4TC88_9EUKA</name>
<sequence>MFICLFTIVLTSCVPKQEVIPEEPPKEEIILPVWYKVSYVDSNDKQLAVEYVDEGEFAPEKDYTTYFKVGDHPGYEGGFFSLDGVNPYTYDQPIVSNTVLKAVLIKWNRQKMLNYILCSSWAGAQTKYVATVDSDISWGKISWDDAKLQLFLESADIKEFYLNCGLTGEAVQIKITWFQV</sequence>
<evidence type="ECO:0000256" key="1">
    <source>
        <dbReference type="SAM" id="SignalP"/>
    </source>
</evidence>
<reference evidence="2 3" key="1">
    <citation type="submission" date="2019-03" db="EMBL/GenBank/DDBJ databases">
        <title>Single cell metagenomics reveals metabolic interactions within the superorganism composed of flagellate Streblomastix strix and complex community of Bacteroidetes bacteria on its surface.</title>
        <authorList>
            <person name="Treitli S.C."/>
            <person name="Kolisko M."/>
            <person name="Husnik F."/>
            <person name="Keeling P."/>
            <person name="Hampl V."/>
        </authorList>
    </citation>
    <scope>NUCLEOTIDE SEQUENCE [LARGE SCALE GENOMIC DNA]</scope>
    <source>
        <strain evidence="2">ST1C</strain>
    </source>
</reference>
<dbReference type="AlphaFoldDB" id="A0A5J4TC88"/>
<organism evidence="2 3">
    <name type="scientific">Streblomastix strix</name>
    <dbReference type="NCBI Taxonomy" id="222440"/>
    <lineage>
        <taxon>Eukaryota</taxon>
        <taxon>Metamonada</taxon>
        <taxon>Preaxostyla</taxon>
        <taxon>Oxymonadida</taxon>
        <taxon>Streblomastigidae</taxon>
        <taxon>Streblomastix</taxon>
    </lineage>
</organism>
<evidence type="ECO:0000313" key="3">
    <source>
        <dbReference type="Proteomes" id="UP000324800"/>
    </source>
</evidence>
<evidence type="ECO:0000313" key="2">
    <source>
        <dbReference type="EMBL" id="KAA6355877.1"/>
    </source>
</evidence>
<comment type="caution">
    <text evidence="2">The sequence shown here is derived from an EMBL/GenBank/DDBJ whole genome shotgun (WGS) entry which is preliminary data.</text>
</comment>
<evidence type="ECO:0008006" key="4">
    <source>
        <dbReference type="Google" id="ProtNLM"/>
    </source>
</evidence>
<keyword evidence="1" id="KW-0732">Signal</keyword>
<feature type="signal peptide" evidence="1">
    <location>
        <begin position="1"/>
        <end position="21"/>
    </location>
</feature>
<feature type="chain" id="PRO_5023915437" description="Lipoprotein" evidence="1">
    <location>
        <begin position="22"/>
        <end position="180"/>
    </location>
</feature>
<dbReference type="Proteomes" id="UP000324800">
    <property type="component" value="Unassembled WGS sequence"/>
</dbReference>
<gene>
    <name evidence="2" type="ORF">EZS28_048597</name>
</gene>
<dbReference type="EMBL" id="SNRW01033893">
    <property type="protein sequence ID" value="KAA6355877.1"/>
    <property type="molecule type" value="Genomic_DNA"/>
</dbReference>
<accession>A0A5J4TC88</accession>